<evidence type="ECO:0000313" key="4">
    <source>
        <dbReference type="EMBL" id="SHL35269.1"/>
    </source>
</evidence>
<feature type="domain" description="MmgE/PrpD C-terminal" evidence="3">
    <location>
        <begin position="278"/>
        <end position="448"/>
    </location>
</feature>
<dbReference type="OrthoDB" id="9797528at2"/>
<feature type="domain" description="MmgE/PrpD N-terminal" evidence="2">
    <location>
        <begin position="11"/>
        <end position="251"/>
    </location>
</feature>
<evidence type="ECO:0000259" key="2">
    <source>
        <dbReference type="Pfam" id="PF03972"/>
    </source>
</evidence>
<dbReference type="InterPro" id="IPR036148">
    <property type="entry name" value="MmgE/PrpD_sf"/>
</dbReference>
<evidence type="ECO:0000313" key="5">
    <source>
        <dbReference type="Proteomes" id="UP000183994"/>
    </source>
</evidence>
<comment type="similarity">
    <text evidence="1">Belongs to the PrpD family.</text>
</comment>
<dbReference type="Gene3D" id="3.30.1330.120">
    <property type="entry name" value="2-methylcitrate dehydratase PrpD"/>
    <property type="match status" value="1"/>
</dbReference>
<evidence type="ECO:0000256" key="1">
    <source>
        <dbReference type="ARBA" id="ARBA00006174"/>
    </source>
</evidence>
<dbReference type="PANTHER" id="PTHR16943">
    <property type="entry name" value="2-METHYLCITRATE DEHYDRATASE-RELATED"/>
    <property type="match status" value="1"/>
</dbReference>
<organism evidence="4 5">
    <name type="scientific">Desulfatibacillum alkenivorans DSM 16219</name>
    <dbReference type="NCBI Taxonomy" id="1121393"/>
    <lineage>
        <taxon>Bacteria</taxon>
        <taxon>Pseudomonadati</taxon>
        <taxon>Thermodesulfobacteriota</taxon>
        <taxon>Desulfobacteria</taxon>
        <taxon>Desulfobacterales</taxon>
        <taxon>Desulfatibacillaceae</taxon>
        <taxon>Desulfatibacillum</taxon>
    </lineage>
</organism>
<dbReference type="Proteomes" id="UP000183994">
    <property type="component" value="Unassembled WGS sequence"/>
</dbReference>
<keyword evidence="5" id="KW-1185">Reference proteome</keyword>
<dbReference type="InterPro" id="IPR005656">
    <property type="entry name" value="MmgE_PrpD"/>
</dbReference>
<dbReference type="InterPro" id="IPR042183">
    <property type="entry name" value="MmgE/PrpD_sf_1"/>
</dbReference>
<dbReference type="PANTHER" id="PTHR16943:SF8">
    <property type="entry name" value="2-METHYLCITRATE DEHYDRATASE"/>
    <property type="match status" value="1"/>
</dbReference>
<sequence length="461" mass="48867">MNAPAEVKYTEQLAAFCANIRFEALPPEITLKAKLCILDYIANIYGSLEMDAVNQVVEYIKSLGSGGAASAFGCGFKTDIHNAAFINGTAAEAIEAQDGVRFGGNHPGVSVIPAVLALAESKGLGGKKVIESIAAGYEAADRIAAAMHPWHTLGGFLPTGTCGTFGAAAAAGRLLDFDPALMASAFGNAGYLLPISTAETLMGGFTVKIVQGGQSASAGLMAAGLARRNITGAPYIVEGSHLNGGFARITTAADPTLDRLVQNLGEPYSLEDVYFKPYTACRHTHGAAQATLGLCKENKIDPAAVKSITVFTYGIAQLAVGKQIAPEDTFVSAQFSIPYVVSACLFDGDLGPIQLTEKRLADKDLVAFSRKVTVETDDALNAAYPEKTSSRVEIRLEDGTELVKQVDIPKGDPRDPMEYRDVLDKLKRFSGHRDDAKMERIGEAVLNLEKMEDVRELAAVI</sequence>
<accession>A0A1M6ZY17</accession>
<dbReference type="AlphaFoldDB" id="A0A1M6ZY17"/>
<dbReference type="Gene3D" id="1.10.4100.10">
    <property type="entry name" value="2-methylcitrate dehydratase PrpD"/>
    <property type="match status" value="1"/>
</dbReference>
<dbReference type="Pfam" id="PF19305">
    <property type="entry name" value="MmgE_PrpD_C"/>
    <property type="match status" value="1"/>
</dbReference>
<dbReference type="InterPro" id="IPR045337">
    <property type="entry name" value="MmgE_PrpD_C"/>
</dbReference>
<dbReference type="EMBL" id="FQZU01000062">
    <property type="protein sequence ID" value="SHL35269.1"/>
    <property type="molecule type" value="Genomic_DNA"/>
</dbReference>
<name>A0A1M6ZY17_9BACT</name>
<dbReference type="STRING" id="1121393.SAMN02745216_05056"/>
<proteinExistence type="inferred from homology"/>
<evidence type="ECO:0000259" key="3">
    <source>
        <dbReference type="Pfam" id="PF19305"/>
    </source>
</evidence>
<dbReference type="InterPro" id="IPR042188">
    <property type="entry name" value="MmgE/PrpD_sf_2"/>
</dbReference>
<reference evidence="5" key="1">
    <citation type="submission" date="2016-11" db="EMBL/GenBank/DDBJ databases">
        <authorList>
            <person name="Varghese N."/>
            <person name="Submissions S."/>
        </authorList>
    </citation>
    <scope>NUCLEOTIDE SEQUENCE [LARGE SCALE GENOMIC DNA]</scope>
    <source>
        <strain evidence="5">DSM 16219</strain>
    </source>
</reference>
<dbReference type="GO" id="GO:0016829">
    <property type="term" value="F:lyase activity"/>
    <property type="evidence" value="ECO:0007669"/>
    <property type="project" value="InterPro"/>
</dbReference>
<dbReference type="Pfam" id="PF03972">
    <property type="entry name" value="MmgE_PrpD_N"/>
    <property type="match status" value="1"/>
</dbReference>
<gene>
    <name evidence="4" type="ORF">SAMN02745216_05056</name>
</gene>
<dbReference type="SUPFAM" id="SSF103378">
    <property type="entry name" value="2-methylcitrate dehydratase PrpD"/>
    <property type="match status" value="1"/>
</dbReference>
<protein>
    <submittedName>
        <fullName evidence="4">2-methylcitrate dehydratase PrpD</fullName>
    </submittedName>
</protein>
<dbReference type="RefSeq" id="WP_073479027.1">
    <property type="nucleotide sequence ID" value="NZ_FQZU01000062.1"/>
</dbReference>
<dbReference type="InterPro" id="IPR045336">
    <property type="entry name" value="MmgE_PrpD_N"/>
</dbReference>